<dbReference type="PANTHER" id="PTHR43820">
    <property type="entry name" value="HIGH-AFFINITY BRANCHED-CHAIN AMINO ACID TRANSPORT ATP-BINDING PROTEIN LIVF"/>
    <property type="match status" value="1"/>
</dbReference>
<keyword evidence="2" id="KW-0813">Transport</keyword>
<dbReference type="STRING" id="1005928.SAMN04487859_13813"/>
<dbReference type="EMBL" id="FOVP01000038">
    <property type="protein sequence ID" value="SFO38887.1"/>
    <property type="molecule type" value="Genomic_DNA"/>
</dbReference>
<dbReference type="InterPro" id="IPR003439">
    <property type="entry name" value="ABC_transporter-like_ATP-bd"/>
</dbReference>
<dbReference type="PROSITE" id="PS00211">
    <property type="entry name" value="ABC_TRANSPORTER_1"/>
    <property type="match status" value="1"/>
</dbReference>
<dbReference type="GO" id="GO:0016887">
    <property type="term" value="F:ATP hydrolysis activity"/>
    <property type="evidence" value="ECO:0007669"/>
    <property type="project" value="InterPro"/>
</dbReference>
<comment type="similarity">
    <text evidence="1">Belongs to the ABC transporter superfamily.</text>
</comment>
<dbReference type="SMART" id="SM00382">
    <property type="entry name" value="AAA"/>
    <property type="match status" value="1"/>
</dbReference>
<gene>
    <name evidence="7" type="ORF">SAMN04487859_13813</name>
</gene>
<accession>A0A1I5GSH2</accession>
<keyword evidence="4 7" id="KW-0067">ATP-binding</keyword>
<dbReference type="PROSITE" id="PS50893">
    <property type="entry name" value="ABC_TRANSPORTER_2"/>
    <property type="match status" value="1"/>
</dbReference>
<evidence type="ECO:0000256" key="3">
    <source>
        <dbReference type="ARBA" id="ARBA00022741"/>
    </source>
</evidence>
<dbReference type="SUPFAM" id="SSF52540">
    <property type="entry name" value="P-loop containing nucleoside triphosphate hydrolases"/>
    <property type="match status" value="1"/>
</dbReference>
<proteinExistence type="inferred from homology"/>
<evidence type="ECO:0000256" key="4">
    <source>
        <dbReference type="ARBA" id="ARBA00022840"/>
    </source>
</evidence>
<keyword evidence="8" id="KW-1185">Reference proteome</keyword>
<dbReference type="InterPro" id="IPR052156">
    <property type="entry name" value="BCAA_Transport_ATP-bd_LivF"/>
</dbReference>
<dbReference type="AlphaFoldDB" id="A0A1I5GSH2"/>
<evidence type="ECO:0000313" key="7">
    <source>
        <dbReference type="EMBL" id="SFO38887.1"/>
    </source>
</evidence>
<dbReference type="PANTHER" id="PTHR43820:SF8">
    <property type="entry name" value="ABC TRANSPORTER SUBSTRATE-BINDING PROTEIN"/>
    <property type="match status" value="1"/>
</dbReference>
<dbReference type="OrthoDB" id="9806149at2"/>
<name>A0A1I5GSH2_9RHOB</name>
<protein>
    <submittedName>
        <fullName evidence="7">Amino acid/amide ABC transporter ATP-binding protein 2, HAAT family</fullName>
    </submittedName>
</protein>
<evidence type="ECO:0000256" key="2">
    <source>
        <dbReference type="ARBA" id="ARBA00022448"/>
    </source>
</evidence>
<evidence type="ECO:0000259" key="6">
    <source>
        <dbReference type="PROSITE" id="PS50893"/>
    </source>
</evidence>
<dbReference type="Proteomes" id="UP000198599">
    <property type="component" value="Unassembled WGS sequence"/>
</dbReference>
<reference evidence="8" key="1">
    <citation type="submission" date="2016-10" db="EMBL/GenBank/DDBJ databases">
        <authorList>
            <person name="Varghese N."/>
            <person name="Submissions S."/>
        </authorList>
    </citation>
    <scope>NUCLEOTIDE SEQUENCE [LARGE SCALE GENOMIC DNA]</scope>
    <source>
        <strain evidence="8">DSM 28463</strain>
    </source>
</reference>
<feature type="domain" description="ABC transporter" evidence="6">
    <location>
        <begin position="5"/>
        <end position="243"/>
    </location>
</feature>
<sequence length="281" mass="30913">MTSILEVKDIEVVYNRAIHVLKGVSLNVPEKGIAALLGGNGVGKSTTLKAISNLLKAERGAITHGDIRYKGESLLGWDPADIVRSGIFQVMEGRRLFQHLTVEENLRAGAYSRRVGDIKPDLERVYNYFPRLGERRAQKAGYLSGGEQQMAAIGRALMARPKVILLDEPSMGLAPILVTEIFEILRVLCEEENVSMLLAEQNAHMALSIVSEAYVMESGRIISQGATNELTKTDIVRKSYLGMTEEDNAHRAYRQILLQKRAAGPRGGTLRPTLGTKGRTT</sequence>
<dbReference type="InterPro" id="IPR003593">
    <property type="entry name" value="AAA+_ATPase"/>
</dbReference>
<dbReference type="InterPro" id="IPR027417">
    <property type="entry name" value="P-loop_NTPase"/>
</dbReference>
<evidence type="ECO:0000256" key="5">
    <source>
        <dbReference type="ARBA" id="ARBA00022970"/>
    </source>
</evidence>
<keyword evidence="3" id="KW-0547">Nucleotide-binding</keyword>
<dbReference type="CDD" id="cd03224">
    <property type="entry name" value="ABC_TM1139_LivF_branched"/>
    <property type="match status" value="1"/>
</dbReference>
<organism evidence="7 8">
    <name type="scientific">Roseovarius lutimaris</name>
    <dbReference type="NCBI Taxonomy" id="1005928"/>
    <lineage>
        <taxon>Bacteria</taxon>
        <taxon>Pseudomonadati</taxon>
        <taxon>Pseudomonadota</taxon>
        <taxon>Alphaproteobacteria</taxon>
        <taxon>Rhodobacterales</taxon>
        <taxon>Roseobacteraceae</taxon>
        <taxon>Roseovarius</taxon>
    </lineage>
</organism>
<keyword evidence="5" id="KW-0029">Amino-acid transport</keyword>
<dbReference type="Pfam" id="PF00005">
    <property type="entry name" value="ABC_tran"/>
    <property type="match status" value="1"/>
</dbReference>
<dbReference type="Gene3D" id="3.40.50.300">
    <property type="entry name" value="P-loop containing nucleotide triphosphate hydrolases"/>
    <property type="match status" value="1"/>
</dbReference>
<evidence type="ECO:0000313" key="8">
    <source>
        <dbReference type="Proteomes" id="UP000198599"/>
    </source>
</evidence>
<evidence type="ECO:0000256" key="1">
    <source>
        <dbReference type="ARBA" id="ARBA00005417"/>
    </source>
</evidence>
<dbReference type="RefSeq" id="WP_092842311.1">
    <property type="nucleotide sequence ID" value="NZ_FOVP01000038.1"/>
</dbReference>
<dbReference type="InterPro" id="IPR017871">
    <property type="entry name" value="ABC_transporter-like_CS"/>
</dbReference>
<dbReference type="GO" id="GO:0015807">
    <property type="term" value="P:L-amino acid transport"/>
    <property type="evidence" value="ECO:0007669"/>
    <property type="project" value="TreeGrafter"/>
</dbReference>
<dbReference type="GO" id="GO:0005524">
    <property type="term" value="F:ATP binding"/>
    <property type="evidence" value="ECO:0007669"/>
    <property type="project" value="UniProtKB-KW"/>
</dbReference>
<dbReference type="GO" id="GO:0015658">
    <property type="term" value="F:branched-chain amino acid transmembrane transporter activity"/>
    <property type="evidence" value="ECO:0007669"/>
    <property type="project" value="TreeGrafter"/>
</dbReference>